<dbReference type="CDD" id="cd06574">
    <property type="entry name" value="TM_PBP1_branched-chain-AA_like"/>
    <property type="match status" value="1"/>
</dbReference>
<keyword evidence="8" id="KW-1185">Reference proteome</keyword>
<feature type="transmembrane region" description="Helical" evidence="6">
    <location>
        <begin position="180"/>
        <end position="200"/>
    </location>
</feature>
<dbReference type="eggNOG" id="COG4120">
    <property type="taxonomic scope" value="Bacteria"/>
</dbReference>
<dbReference type="EMBL" id="FNYK01000021">
    <property type="protein sequence ID" value="SEI74468.1"/>
    <property type="molecule type" value="Genomic_DNA"/>
</dbReference>
<dbReference type="Proteomes" id="UP000183028">
    <property type="component" value="Unassembled WGS sequence"/>
</dbReference>
<feature type="transmembrane region" description="Helical" evidence="6">
    <location>
        <begin position="233"/>
        <end position="253"/>
    </location>
</feature>
<dbReference type="OrthoDB" id="9778389at2"/>
<evidence type="ECO:0000313" key="7">
    <source>
        <dbReference type="EMBL" id="SEI74468.1"/>
    </source>
</evidence>
<accession>A0A1H6T346</accession>
<dbReference type="STRING" id="322505.SAMN04487836_1216"/>
<feature type="transmembrane region" description="Helical" evidence="6">
    <location>
        <begin position="86"/>
        <end position="106"/>
    </location>
</feature>
<dbReference type="PANTHER" id="PTHR32196:SF69">
    <property type="entry name" value="BRANCHED-CHAIN AMINO ACID TRANSPORT SYSTEM, PERMEASE PROTEIN"/>
    <property type="match status" value="1"/>
</dbReference>
<evidence type="ECO:0000256" key="6">
    <source>
        <dbReference type="SAM" id="Phobius"/>
    </source>
</evidence>
<evidence type="ECO:0000256" key="5">
    <source>
        <dbReference type="ARBA" id="ARBA00023136"/>
    </source>
</evidence>
<dbReference type="GO" id="GO:0005886">
    <property type="term" value="C:plasma membrane"/>
    <property type="evidence" value="ECO:0007669"/>
    <property type="project" value="UniProtKB-SubCell"/>
</dbReference>
<feature type="transmembrane region" description="Helical" evidence="6">
    <location>
        <begin position="6"/>
        <end position="25"/>
    </location>
</feature>
<proteinExistence type="predicted"/>
<name>A0A1H6T346_9FIRM</name>
<dbReference type="Pfam" id="PF02653">
    <property type="entry name" value="BPD_transp_2"/>
    <property type="match status" value="1"/>
</dbReference>
<feature type="transmembrane region" description="Helical" evidence="6">
    <location>
        <begin position="61"/>
        <end position="79"/>
    </location>
</feature>
<organism evidence="7 8">
    <name type="scientific">Sharpea azabuensis</name>
    <dbReference type="NCBI Taxonomy" id="322505"/>
    <lineage>
        <taxon>Bacteria</taxon>
        <taxon>Bacillati</taxon>
        <taxon>Bacillota</taxon>
        <taxon>Erysipelotrichia</taxon>
        <taxon>Erysipelotrichales</taxon>
        <taxon>Coprobacillaceae</taxon>
        <taxon>Sharpea</taxon>
    </lineage>
</organism>
<dbReference type="InterPro" id="IPR001851">
    <property type="entry name" value="ABC_transp_permease"/>
</dbReference>
<reference evidence="8" key="1">
    <citation type="submission" date="2016-10" db="EMBL/GenBank/DDBJ databases">
        <authorList>
            <person name="Varghese N."/>
            <person name="Submissions S."/>
        </authorList>
    </citation>
    <scope>NUCLEOTIDE SEQUENCE [LARGE SCALE GENOMIC DNA]</scope>
    <source>
        <strain evidence="8">DSM 20406</strain>
    </source>
</reference>
<dbReference type="RefSeq" id="WP_074731948.1">
    <property type="nucleotide sequence ID" value="NZ_FNYK01000021.1"/>
</dbReference>
<feature type="transmembrane region" description="Helical" evidence="6">
    <location>
        <begin position="265"/>
        <end position="282"/>
    </location>
</feature>
<feature type="transmembrane region" description="Helical" evidence="6">
    <location>
        <begin position="206"/>
        <end position="226"/>
    </location>
</feature>
<keyword evidence="2" id="KW-1003">Cell membrane</keyword>
<sequence>MNLTVILGALELGAIFSILSLGLYISFKVLDIPDLTVDGSFTTGCAVSAIVTVASSPALGLLLAFVAGALAGLVTGLLITKLKINAILAGILTQTALYSINLRIMDGKPNISLLDSKTIFTNINQITSYGTLILLFIFVIVIVLLLNYFLKTQLGLALRACGDNEDMVRASSIDTDKMKLIGLSLANGLVGLSGALYTQQQTYSDITAGIGMMVIGLASIIIGTTFIKNEKVLVSLIATVVGAIFYRFVLTFALQVGITSGDLKLLSAVIVVIAISSTKLKLRGKKNARS</sequence>
<evidence type="ECO:0000313" key="8">
    <source>
        <dbReference type="Proteomes" id="UP000183028"/>
    </source>
</evidence>
<evidence type="ECO:0000256" key="4">
    <source>
        <dbReference type="ARBA" id="ARBA00022989"/>
    </source>
</evidence>
<gene>
    <name evidence="7" type="ORF">SAMN04487834_10213</name>
</gene>
<dbReference type="PANTHER" id="PTHR32196">
    <property type="entry name" value="ABC TRANSPORTER PERMEASE PROTEIN YPHD-RELATED-RELATED"/>
    <property type="match status" value="1"/>
</dbReference>
<dbReference type="GO" id="GO:0022857">
    <property type="term" value="F:transmembrane transporter activity"/>
    <property type="evidence" value="ECO:0007669"/>
    <property type="project" value="InterPro"/>
</dbReference>
<dbReference type="AlphaFoldDB" id="A0A1H6T346"/>
<protein>
    <submittedName>
        <fullName evidence="7">Putative ABC transport system permease protein</fullName>
    </submittedName>
</protein>
<evidence type="ECO:0000256" key="3">
    <source>
        <dbReference type="ARBA" id="ARBA00022692"/>
    </source>
</evidence>
<evidence type="ECO:0000256" key="1">
    <source>
        <dbReference type="ARBA" id="ARBA00004651"/>
    </source>
</evidence>
<keyword evidence="3 6" id="KW-0812">Transmembrane</keyword>
<keyword evidence="5 6" id="KW-0472">Membrane</keyword>
<comment type="subcellular location">
    <subcellularLocation>
        <location evidence="1">Cell membrane</location>
        <topology evidence="1">Multi-pass membrane protein</topology>
    </subcellularLocation>
</comment>
<evidence type="ECO:0000256" key="2">
    <source>
        <dbReference type="ARBA" id="ARBA00022475"/>
    </source>
</evidence>
<feature type="transmembrane region" description="Helical" evidence="6">
    <location>
        <begin position="126"/>
        <end position="150"/>
    </location>
</feature>
<keyword evidence="4 6" id="KW-1133">Transmembrane helix</keyword>